<dbReference type="PANTHER" id="PTHR30614">
    <property type="entry name" value="MEMBRANE COMPONENT OF AMINO ACID ABC TRANSPORTER"/>
    <property type="match status" value="1"/>
</dbReference>
<keyword evidence="4" id="KW-1003">Cell membrane</keyword>
<evidence type="ECO:0000256" key="8">
    <source>
        <dbReference type="ARBA" id="ARBA00023136"/>
    </source>
</evidence>
<dbReference type="RefSeq" id="WP_174496572.1">
    <property type="nucleotide sequence ID" value="NZ_CADDWK010000008.1"/>
</dbReference>
<evidence type="ECO:0000256" key="1">
    <source>
        <dbReference type="ARBA" id="ARBA00004651"/>
    </source>
</evidence>
<dbReference type="SUPFAM" id="SSF161098">
    <property type="entry name" value="MetI-like"/>
    <property type="match status" value="1"/>
</dbReference>
<dbReference type="AlphaFoldDB" id="A0A841Q5Y7"/>
<feature type="transmembrane region" description="Helical" evidence="9">
    <location>
        <begin position="20"/>
        <end position="43"/>
    </location>
</feature>
<name>A0A841Q5Y7_9BACI</name>
<evidence type="ECO:0000313" key="12">
    <source>
        <dbReference type="Proteomes" id="UP000581688"/>
    </source>
</evidence>
<keyword evidence="12" id="KW-1185">Reference proteome</keyword>
<evidence type="ECO:0000256" key="7">
    <source>
        <dbReference type="ARBA" id="ARBA00022989"/>
    </source>
</evidence>
<evidence type="ECO:0000256" key="9">
    <source>
        <dbReference type="RuleBase" id="RU363032"/>
    </source>
</evidence>
<dbReference type="PANTHER" id="PTHR30614:SF20">
    <property type="entry name" value="GLUTAMINE TRANSPORT SYSTEM PERMEASE PROTEIN GLNP"/>
    <property type="match status" value="1"/>
</dbReference>
<dbReference type="PROSITE" id="PS50928">
    <property type="entry name" value="ABC_TM1"/>
    <property type="match status" value="1"/>
</dbReference>
<sequence length="219" mass="24607">MDFNMNIIIEYWPFFLKGALLTLGISIAGIIIGAVIGLFISFGRMAPNKWIRIPFSLYINSLRGTPVLIQLFIVHYALLPAIYPPGTAVTSAIVTLSLNSSAYVAEIFRAGIQSLDKGQTEAARSLGMTKVQTMRYIIVPQAVRRMIPPLGNEFITLIKESSLAGIIAAEELMYWGKAAMGQYQRVWEPYIAVAIIYLVIVFSLTYLLQWIEKRWVQRD</sequence>
<feature type="domain" description="ABC transmembrane type-1" evidence="10">
    <location>
        <begin position="19"/>
        <end position="208"/>
    </location>
</feature>
<keyword evidence="7 9" id="KW-1133">Transmembrane helix</keyword>
<dbReference type="Proteomes" id="UP000581688">
    <property type="component" value="Unassembled WGS sequence"/>
</dbReference>
<dbReference type="EMBL" id="JACHGH010000006">
    <property type="protein sequence ID" value="MBB6453889.1"/>
    <property type="molecule type" value="Genomic_DNA"/>
</dbReference>
<dbReference type="InterPro" id="IPR010065">
    <property type="entry name" value="AA_ABC_transptr_permease_3TM"/>
</dbReference>
<keyword evidence="8 9" id="KW-0472">Membrane</keyword>
<dbReference type="NCBIfam" id="TIGR01726">
    <property type="entry name" value="HEQRo_perm_3TM"/>
    <property type="match status" value="1"/>
</dbReference>
<dbReference type="GO" id="GO:0022857">
    <property type="term" value="F:transmembrane transporter activity"/>
    <property type="evidence" value="ECO:0007669"/>
    <property type="project" value="InterPro"/>
</dbReference>
<keyword evidence="5 9" id="KW-0812">Transmembrane</keyword>
<dbReference type="FunFam" id="1.10.3720.10:FF:000033">
    <property type="entry name" value="Polar amino acid ABC transporter permease"/>
    <property type="match status" value="1"/>
</dbReference>
<comment type="caution">
    <text evidence="11">The sequence shown here is derived from an EMBL/GenBank/DDBJ whole genome shotgun (WGS) entry which is preliminary data.</text>
</comment>
<dbReference type="CDD" id="cd06261">
    <property type="entry name" value="TM_PBP2"/>
    <property type="match status" value="1"/>
</dbReference>
<evidence type="ECO:0000256" key="2">
    <source>
        <dbReference type="ARBA" id="ARBA00010072"/>
    </source>
</evidence>
<feature type="transmembrane region" description="Helical" evidence="9">
    <location>
        <begin position="190"/>
        <end position="208"/>
    </location>
</feature>
<dbReference type="InterPro" id="IPR043429">
    <property type="entry name" value="ArtM/GltK/GlnP/TcyL/YhdX-like"/>
</dbReference>
<dbReference type="InterPro" id="IPR035906">
    <property type="entry name" value="MetI-like_sf"/>
</dbReference>
<keyword evidence="3 9" id="KW-0813">Transport</keyword>
<dbReference type="InterPro" id="IPR000515">
    <property type="entry name" value="MetI-like"/>
</dbReference>
<evidence type="ECO:0000256" key="4">
    <source>
        <dbReference type="ARBA" id="ARBA00022475"/>
    </source>
</evidence>
<evidence type="ECO:0000256" key="3">
    <source>
        <dbReference type="ARBA" id="ARBA00022448"/>
    </source>
</evidence>
<dbReference type="GO" id="GO:0043190">
    <property type="term" value="C:ATP-binding cassette (ABC) transporter complex"/>
    <property type="evidence" value="ECO:0007669"/>
    <property type="project" value="InterPro"/>
</dbReference>
<proteinExistence type="inferred from homology"/>
<dbReference type="GO" id="GO:0006865">
    <property type="term" value="P:amino acid transport"/>
    <property type="evidence" value="ECO:0007669"/>
    <property type="project" value="UniProtKB-KW"/>
</dbReference>
<reference evidence="11 12" key="1">
    <citation type="submission" date="2020-08" db="EMBL/GenBank/DDBJ databases">
        <title>Genomic Encyclopedia of Type Strains, Phase IV (KMG-IV): sequencing the most valuable type-strain genomes for metagenomic binning, comparative biology and taxonomic classification.</title>
        <authorList>
            <person name="Goeker M."/>
        </authorList>
    </citation>
    <scope>NUCLEOTIDE SEQUENCE [LARGE SCALE GENOMIC DNA]</scope>
    <source>
        <strain evidence="11 12">DSM 19612</strain>
    </source>
</reference>
<protein>
    <submittedName>
        <fullName evidence="11">Polar amino acid transport system permease protein</fullName>
    </submittedName>
</protein>
<organism evidence="11 12">
    <name type="scientific">Salirhabdus euzebyi</name>
    <dbReference type="NCBI Taxonomy" id="394506"/>
    <lineage>
        <taxon>Bacteria</taxon>
        <taxon>Bacillati</taxon>
        <taxon>Bacillota</taxon>
        <taxon>Bacilli</taxon>
        <taxon>Bacillales</taxon>
        <taxon>Bacillaceae</taxon>
        <taxon>Salirhabdus</taxon>
    </lineage>
</organism>
<comment type="similarity">
    <text evidence="2">Belongs to the binding-protein-dependent transport system permease family. HisMQ subfamily.</text>
</comment>
<evidence type="ECO:0000256" key="6">
    <source>
        <dbReference type="ARBA" id="ARBA00022970"/>
    </source>
</evidence>
<keyword evidence="6" id="KW-0029">Amino-acid transport</keyword>
<evidence type="ECO:0000313" key="11">
    <source>
        <dbReference type="EMBL" id="MBB6453889.1"/>
    </source>
</evidence>
<evidence type="ECO:0000259" key="10">
    <source>
        <dbReference type="PROSITE" id="PS50928"/>
    </source>
</evidence>
<gene>
    <name evidence="11" type="ORF">HNQ94_002340</name>
</gene>
<dbReference type="Pfam" id="PF00528">
    <property type="entry name" value="BPD_transp_1"/>
    <property type="match status" value="1"/>
</dbReference>
<comment type="subcellular location">
    <subcellularLocation>
        <location evidence="1 9">Cell membrane</location>
        <topology evidence="1 9">Multi-pass membrane protein</topology>
    </subcellularLocation>
</comment>
<dbReference type="Gene3D" id="1.10.3720.10">
    <property type="entry name" value="MetI-like"/>
    <property type="match status" value="1"/>
</dbReference>
<evidence type="ECO:0000256" key="5">
    <source>
        <dbReference type="ARBA" id="ARBA00022692"/>
    </source>
</evidence>
<accession>A0A841Q5Y7</accession>